<keyword evidence="1" id="KW-0677">Repeat</keyword>
<feature type="region of interest" description="Disordered" evidence="4">
    <location>
        <begin position="144"/>
        <end position="165"/>
    </location>
</feature>
<dbReference type="Gene3D" id="1.25.10.10">
    <property type="entry name" value="Leucine-rich Repeat Variant"/>
    <property type="match status" value="2"/>
</dbReference>
<dbReference type="PANTHER" id="PTHR13102:SF0">
    <property type="entry name" value="NUCLEOLAR PROTEIN 9"/>
    <property type="match status" value="1"/>
</dbReference>
<evidence type="ECO:0000256" key="3">
    <source>
        <dbReference type="PROSITE-ProRule" id="PRU00317"/>
    </source>
</evidence>
<dbReference type="InterPro" id="IPR011989">
    <property type="entry name" value="ARM-like"/>
</dbReference>
<protein>
    <recommendedName>
        <fullName evidence="5">PUM-HD domain-containing protein</fullName>
    </recommendedName>
</protein>
<reference evidence="6 7" key="1">
    <citation type="submission" date="2024-09" db="EMBL/GenBank/DDBJ databases">
        <title>A chromosome-level genome assembly of Gray's grenadier anchovy, Coilia grayii.</title>
        <authorList>
            <person name="Fu Z."/>
        </authorList>
    </citation>
    <scope>NUCLEOTIDE SEQUENCE [LARGE SCALE GENOMIC DNA]</scope>
    <source>
        <strain evidence="6">G4</strain>
        <tissue evidence="6">Muscle</tissue>
    </source>
</reference>
<evidence type="ECO:0000313" key="6">
    <source>
        <dbReference type="EMBL" id="KAL2097129.1"/>
    </source>
</evidence>
<evidence type="ECO:0000313" key="7">
    <source>
        <dbReference type="Proteomes" id="UP001591681"/>
    </source>
</evidence>
<dbReference type="Proteomes" id="UP001591681">
    <property type="component" value="Unassembled WGS sequence"/>
</dbReference>
<sequence>MVEKMEERPKKQPKEGNKNRNKPEHGERRTSENGLGGGDRKRLDPQTVDYYRRVCDMLNEGFTEDEEKVLFVDNVLREMEEQATMVAMDKIGSVALQKLLPFASVAQAGKVLSLLAGEAGSDLKTVSCDRCGGHIIESALRQMSRWTDNSPSEEEPLATTEDNAPEDCGNLEEQVLSLSNVVRENVLEFIKNAHGSHVVRTLVQVLAGCVAPPRTDYRPGVKDKNATPTLTDFEAPVSFWYELKNLSACLMENVNVCVTDSNASHVLQMMLTVCHRKRPKLLKQMNKSIMGYLCGISSAPGVSPLFVFFKDQTGSRLLETVIQCSHKALLRNLYKCHLKKNLVDLALHPIANYPVQKFIAASANLKVFPKVFNEIVEGLEAIMAAERMGVVTQLAKSCVEQEETQGPLLQHLLQAFHCAEPASRHTASLPLFLSLYTYELCYPTDASEDETPLKNPLEVICYHGSCLVQSLAKFKDRSLLMNSVHSLSPSELLALGSHQMGSHALQALVATSSDKSKGKFLRKIMGTYVQLACSRNGSRFLEALWNSATVSQRQSIAEELLPSETQLRADRYGRHIWPKFGLTHFGKRKAHWMEIQTGESKKRKMFSDILE</sequence>
<feature type="compositionally biased region" description="Basic and acidic residues" evidence="4">
    <location>
        <begin position="1"/>
        <end position="31"/>
    </location>
</feature>
<gene>
    <name evidence="6" type="ORF">ACEWY4_006336</name>
</gene>
<evidence type="ECO:0000256" key="4">
    <source>
        <dbReference type="SAM" id="MobiDB-lite"/>
    </source>
</evidence>
<dbReference type="Pfam" id="PF22493">
    <property type="entry name" value="PUF_NOP9"/>
    <property type="match status" value="1"/>
</dbReference>
<dbReference type="InterPro" id="IPR016024">
    <property type="entry name" value="ARM-type_fold"/>
</dbReference>
<evidence type="ECO:0000256" key="1">
    <source>
        <dbReference type="ARBA" id="ARBA00022737"/>
    </source>
</evidence>
<dbReference type="EMBL" id="JBHFQA010000006">
    <property type="protein sequence ID" value="KAL2097129.1"/>
    <property type="molecule type" value="Genomic_DNA"/>
</dbReference>
<dbReference type="SUPFAM" id="SSF48371">
    <property type="entry name" value="ARM repeat"/>
    <property type="match status" value="2"/>
</dbReference>
<accession>A0ABD1KDG9</accession>
<keyword evidence="2" id="KW-0539">Nucleus</keyword>
<dbReference type="PROSITE" id="PS50302">
    <property type="entry name" value="PUM"/>
    <property type="match status" value="3"/>
</dbReference>
<dbReference type="PROSITE" id="PS50303">
    <property type="entry name" value="PUM_HD"/>
    <property type="match status" value="1"/>
</dbReference>
<evidence type="ECO:0000256" key="2">
    <source>
        <dbReference type="ARBA" id="ARBA00023242"/>
    </source>
</evidence>
<comment type="caution">
    <text evidence="6">The sequence shown here is derived from an EMBL/GenBank/DDBJ whole genome shotgun (WGS) entry which is preliminary data.</text>
</comment>
<name>A0ABD1KDG9_9TELE</name>
<feature type="domain" description="PUM-HD" evidence="5">
    <location>
        <begin position="500"/>
        <end position="611"/>
    </location>
</feature>
<dbReference type="PANTHER" id="PTHR13102">
    <property type="entry name" value="NUCLEOLAR PROTEIN 9"/>
    <property type="match status" value="1"/>
</dbReference>
<feature type="repeat" description="Pumilio" evidence="3">
    <location>
        <begin position="78"/>
        <end position="113"/>
    </location>
</feature>
<proteinExistence type="predicted"/>
<feature type="region of interest" description="Disordered" evidence="4">
    <location>
        <begin position="1"/>
        <end position="43"/>
    </location>
</feature>
<dbReference type="InterPro" id="IPR033133">
    <property type="entry name" value="PUM-HD"/>
</dbReference>
<evidence type="ECO:0000259" key="5">
    <source>
        <dbReference type="PROSITE" id="PS50303"/>
    </source>
</evidence>
<dbReference type="InterPro" id="IPR040000">
    <property type="entry name" value="NOP9"/>
</dbReference>
<dbReference type="SMART" id="SM00025">
    <property type="entry name" value="Pumilio"/>
    <property type="match status" value="7"/>
</dbReference>
<organism evidence="6 7">
    <name type="scientific">Coilia grayii</name>
    <name type="common">Gray's grenadier anchovy</name>
    <dbReference type="NCBI Taxonomy" id="363190"/>
    <lineage>
        <taxon>Eukaryota</taxon>
        <taxon>Metazoa</taxon>
        <taxon>Chordata</taxon>
        <taxon>Craniata</taxon>
        <taxon>Vertebrata</taxon>
        <taxon>Euteleostomi</taxon>
        <taxon>Actinopterygii</taxon>
        <taxon>Neopterygii</taxon>
        <taxon>Teleostei</taxon>
        <taxon>Clupei</taxon>
        <taxon>Clupeiformes</taxon>
        <taxon>Clupeoidei</taxon>
        <taxon>Engraulidae</taxon>
        <taxon>Coilinae</taxon>
        <taxon>Coilia</taxon>
    </lineage>
</organism>
<dbReference type="AlphaFoldDB" id="A0ABD1KDG9"/>
<feature type="repeat" description="Pumilio" evidence="3">
    <location>
        <begin position="523"/>
        <end position="558"/>
    </location>
</feature>
<keyword evidence="7" id="KW-1185">Reference proteome</keyword>
<feature type="repeat" description="Pumilio" evidence="3">
    <location>
        <begin position="486"/>
        <end position="522"/>
    </location>
</feature>
<dbReference type="InterPro" id="IPR001313">
    <property type="entry name" value="Pumilio_RNA-bd_rpt"/>
</dbReference>